<name>A0A1Q4I2N8_9MYCO</name>
<dbReference type="InterPro" id="IPR029069">
    <property type="entry name" value="HotDog_dom_sf"/>
</dbReference>
<dbReference type="Proteomes" id="UP000186438">
    <property type="component" value="Unassembled WGS sequence"/>
</dbReference>
<protein>
    <recommendedName>
        <fullName evidence="3">Thioesterase domain-containing protein</fullName>
    </recommendedName>
</protein>
<reference evidence="1 2" key="1">
    <citation type="submission" date="2016-11" db="EMBL/GenBank/DDBJ databases">
        <title>Genome sequences of unsequenced Mycobacteria.</title>
        <authorList>
            <person name="Greninger A.L."/>
            <person name="Fang F."/>
            <person name="Jerome K.R."/>
        </authorList>
    </citation>
    <scope>NUCLEOTIDE SEQUENCE [LARGE SCALE GENOMIC DNA]</scope>
    <source>
        <strain evidence="1 2">M11</strain>
    </source>
</reference>
<organism evidence="1 2">
    <name type="scientific">Mycobacterium paraffinicum</name>
    <dbReference type="NCBI Taxonomy" id="53378"/>
    <lineage>
        <taxon>Bacteria</taxon>
        <taxon>Bacillati</taxon>
        <taxon>Actinomycetota</taxon>
        <taxon>Actinomycetes</taxon>
        <taxon>Mycobacteriales</taxon>
        <taxon>Mycobacteriaceae</taxon>
        <taxon>Mycobacterium</taxon>
    </lineage>
</organism>
<proteinExistence type="predicted"/>
<accession>A0A1Q4I2N8</accession>
<dbReference type="STRING" id="53378.BRW65_01455"/>
<comment type="caution">
    <text evidence="1">The sequence shown here is derived from an EMBL/GenBank/DDBJ whole genome shotgun (WGS) entry which is preliminary data.</text>
</comment>
<evidence type="ECO:0000313" key="2">
    <source>
        <dbReference type="Proteomes" id="UP000186438"/>
    </source>
</evidence>
<sequence>MSDDTTIDDPLSLPLMPLGADPDHGLQIYQHIGAGSAPTGDDTAEGRLVLRPDLRTATGPWASALAVFTQDLAGVNVFRFAPLLVPVRVEVHLRGDMANEQELVAKGRIVKRSKNTIMTTARIYRGSGGDVPVAYGSIHFATMGSTRETPLGFARTQVTIPRHEPPDLLSWIGATAREDGRGYDLTEVSDGLVEGIALGGSAARVVHGGPLQILAEGAAMAVGRSAAAGAPLRIEDFATNFFAPAKSLPLSAIGEVVIATDDSVDIRVEVSNFGGGIASVSEARFRRIID</sequence>
<keyword evidence="2" id="KW-1185">Reference proteome</keyword>
<gene>
    <name evidence="1" type="ORF">BRW65_01455</name>
</gene>
<dbReference type="SUPFAM" id="SSF54637">
    <property type="entry name" value="Thioesterase/thiol ester dehydrase-isomerase"/>
    <property type="match status" value="2"/>
</dbReference>
<dbReference type="EMBL" id="MPNT01000001">
    <property type="protein sequence ID" value="OJZ76126.1"/>
    <property type="molecule type" value="Genomic_DNA"/>
</dbReference>
<evidence type="ECO:0008006" key="3">
    <source>
        <dbReference type="Google" id="ProtNLM"/>
    </source>
</evidence>
<evidence type="ECO:0000313" key="1">
    <source>
        <dbReference type="EMBL" id="OJZ76126.1"/>
    </source>
</evidence>
<dbReference type="AlphaFoldDB" id="A0A1Q4I2N8"/>
<dbReference type="RefSeq" id="WP_073870392.1">
    <property type="nucleotide sequence ID" value="NZ_MPNT01000001.1"/>
</dbReference>